<accession>A0ABN6RR81</accession>
<dbReference type="InterPro" id="IPR029044">
    <property type="entry name" value="Nucleotide-diphossugar_trans"/>
</dbReference>
<geneLocation type="plasmid" evidence="2 3">
    <name>pDAETH-2</name>
</geneLocation>
<dbReference type="EMBL" id="AP026562">
    <property type="protein sequence ID" value="BDP44351.1"/>
    <property type="molecule type" value="Genomic_DNA"/>
</dbReference>
<evidence type="ECO:0000313" key="3">
    <source>
        <dbReference type="Proteomes" id="UP001064971"/>
    </source>
</evidence>
<reference evidence="2" key="1">
    <citation type="submission" date="2022-07" db="EMBL/GenBank/DDBJ databases">
        <title>Complete Genome Sequence of the Radioresistant Bacterium Deinococcus aetherius ST0316, Isolated from the Air Dust collected in Lower Stratosphere above Japan.</title>
        <authorList>
            <person name="Satoh K."/>
            <person name="Hagiwara K."/>
            <person name="Katsumata K."/>
            <person name="Kubo A."/>
            <person name="Yokobori S."/>
            <person name="Yamagishi A."/>
            <person name="Oono Y."/>
            <person name="Narumi I."/>
        </authorList>
    </citation>
    <scope>NUCLEOTIDE SEQUENCE</scope>
    <source>
        <strain evidence="2">ST0316</strain>
        <plasmid evidence="2">pDAETH-2</plasmid>
    </source>
</reference>
<dbReference type="InterPro" id="IPR001173">
    <property type="entry name" value="Glyco_trans_2-like"/>
</dbReference>
<dbReference type="PANTHER" id="PTHR48090:SF7">
    <property type="entry name" value="RFBJ PROTEIN"/>
    <property type="match status" value="1"/>
</dbReference>
<keyword evidence="3" id="KW-1185">Reference proteome</keyword>
<dbReference type="InterPro" id="IPR050256">
    <property type="entry name" value="Glycosyltransferase_2"/>
</dbReference>
<feature type="domain" description="Glycosyltransferase 2-like" evidence="1">
    <location>
        <begin position="2"/>
        <end position="116"/>
    </location>
</feature>
<dbReference type="Pfam" id="PF00535">
    <property type="entry name" value="Glycos_transf_2"/>
    <property type="match status" value="1"/>
</dbReference>
<dbReference type="Proteomes" id="UP001064971">
    <property type="component" value="Plasmid pDAETH-2"/>
</dbReference>
<evidence type="ECO:0000259" key="1">
    <source>
        <dbReference type="Pfam" id="PF00535"/>
    </source>
</evidence>
<name>A0ABN6RR81_9DEIO</name>
<evidence type="ECO:0000313" key="2">
    <source>
        <dbReference type="EMBL" id="BDP44351.1"/>
    </source>
</evidence>
<organism evidence="2 3">
    <name type="scientific">Deinococcus aetherius</name>
    <dbReference type="NCBI Taxonomy" id="200252"/>
    <lineage>
        <taxon>Bacteria</taxon>
        <taxon>Thermotogati</taxon>
        <taxon>Deinococcota</taxon>
        <taxon>Deinococci</taxon>
        <taxon>Deinococcales</taxon>
        <taxon>Deinococcaceae</taxon>
        <taxon>Deinococcus</taxon>
    </lineage>
</organism>
<gene>
    <name evidence="2" type="ORF">DAETH_43200</name>
</gene>
<dbReference type="Gene3D" id="3.90.550.10">
    <property type="entry name" value="Spore Coat Polysaccharide Biosynthesis Protein SpsA, Chain A"/>
    <property type="match status" value="1"/>
</dbReference>
<dbReference type="PANTHER" id="PTHR48090">
    <property type="entry name" value="UNDECAPRENYL-PHOSPHATE 4-DEOXY-4-FORMAMIDO-L-ARABINOSE TRANSFERASE-RELATED"/>
    <property type="match status" value="1"/>
</dbReference>
<dbReference type="SUPFAM" id="SSF53448">
    <property type="entry name" value="Nucleotide-diphospho-sugar transferases"/>
    <property type="match status" value="1"/>
</dbReference>
<protein>
    <submittedName>
        <fullName evidence="2">Dolichol-phosphate mannose synthase</fullName>
    </submittedName>
</protein>
<keyword evidence="2" id="KW-0614">Plasmid</keyword>
<dbReference type="CDD" id="cd04179">
    <property type="entry name" value="DPM_DPG-synthase_like"/>
    <property type="match status" value="1"/>
</dbReference>
<proteinExistence type="predicted"/>
<sequence length="227" mass="24777">MNEADNLPHVLPAIPAWVDEVILVDGHSTDGTVAVAYGLLPGIRVIPQPGRGKGNALRAGFAAATGDIVVMIDADGSTDPGEIGTFVRHLRAGADFVKGSRFLQGAGTDDISRIRGLGNACITWAVRTLFGGRYSDLCYGYNAFWRSVLPELDLDSDGFEIETLMGIRALRAGLRVVEVHSFEHPRLYGTSNLHAARDGWRIFKVILRERFFRRAPRRAPARSAHAQ</sequence>